<evidence type="ECO:0008006" key="4">
    <source>
        <dbReference type="Google" id="ProtNLM"/>
    </source>
</evidence>
<gene>
    <name evidence="2" type="ORF">EGW08_012319</name>
</gene>
<protein>
    <recommendedName>
        <fullName evidence="4">Protein quiver</fullName>
    </recommendedName>
</protein>
<evidence type="ECO:0000313" key="2">
    <source>
        <dbReference type="EMBL" id="RUS79931.1"/>
    </source>
</evidence>
<feature type="non-terminal residue" evidence="2">
    <location>
        <position position="154"/>
    </location>
</feature>
<organism evidence="2 3">
    <name type="scientific">Elysia chlorotica</name>
    <name type="common">Eastern emerald elysia</name>
    <name type="synonym">Sea slug</name>
    <dbReference type="NCBI Taxonomy" id="188477"/>
    <lineage>
        <taxon>Eukaryota</taxon>
        <taxon>Metazoa</taxon>
        <taxon>Spiralia</taxon>
        <taxon>Lophotrochozoa</taxon>
        <taxon>Mollusca</taxon>
        <taxon>Gastropoda</taxon>
        <taxon>Heterobranchia</taxon>
        <taxon>Euthyneura</taxon>
        <taxon>Panpulmonata</taxon>
        <taxon>Sacoglossa</taxon>
        <taxon>Placobranchoidea</taxon>
        <taxon>Plakobranchidae</taxon>
        <taxon>Elysia</taxon>
    </lineage>
</organism>
<accession>A0A3S1HI84</accession>
<evidence type="ECO:0000256" key="1">
    <source>
        <dbReference type="SAM" id="SignalP"/>
    </source>
</evidence>
<proteinExistence type="predicted"/>
<name>A0A3S1HI84_ELYCH</name>
<dbReference type="EMBL" id="RQTK01000420">
    <property type="protein sequence ID" value="RUS79931.1"/>
    <property type="molecule type" value="Genomic_DNA"/>
</dbReference>
<feature type="signal peptide" evidence="1">
    <location>
        <begin position="1"/>
        <end position="35"/>
    </location>
</feature>
<keyword evidence="1" id="KW-0732">Signal</keyword>
<comment type="caution">
    <text evidence="2">The sequence shown here is derived from an EMBL/GenBank/DDBJ whole genome shotgun (WGS) entry which is preliminary data.</text>
</comment>
<reference evidence="2 3" key="1">
    <citation type="submission" date="2019-01" db="EMBL/GenBank/DDBJ databases">
        <title>A draft genome assembly of the solar-powered sea slug Elysia chlorotica.</title>
        <authorList>
            <person name="Cai H."/>
            <person name="Li Q."/>
            <person name="Fang X."/>
            <person name="Li J."/>
            <person name="Curtis N.E."/>
            <person name="Altenburger A."/>
            <person name="Shibata T."/>
            <person name="Feng M."/>
            <person name="Maeda T."/>
            <person name="Schwartz J.A."/>
            <person name="Shigenobu S."/>
            <person name="Lundholm N."/>
            <person name="Nishiyama T."/>
            <person name="Yang H."/>
            <person name="Hasebe M."/>
            <person name="Li S."/>
            <person name="Pierce S.K."/>
            <person name="Wang J."/>
        </authorList>
    </citation>
    <scope>NUCLEOTIDE SEQUENCE [LARGE SCALE GENOMIC DNA]</scope>
    <source>
        <strain evidence="2">EC2010</strain>
        <tissue evidence="2">Whole organism of an adult</tissue>
    </source>
</reference>
<dbReference type="AlphaFoldDB" id="A0A3S1HI84"/>
<evidence type="ECO:0000313" key="3">
    <source>
        <dbReference type="Proteomes" id="UP000271974"/>
    </source>
</evidence>
<dbReference type="Proteomes" id="UP000271974">
    <property type="component" value="Unassembled WGS sequence"/>
</dbReference>
<sequence length="154" mass="17194">MVESGSPSPKIPGLSALVWRVLLVGVIVGPSYTHAFRCHSCAYSYSPEEPDADDACVLQPEIYTGYQQLKCEHNCVVRETYNHQLDKVVAYWRHCTDKVDSGHCTGDPLYGLVTCVYTCTGDLCNTWVRGQLHTVFAGRDYNNHGRSINSYNSN</sequence>
<keyword evidence="3" id="KW-1185">Reference proteome</keyword>
<feature type="chain" id="PRO_5018650126" description="Protein quiver" evidence="1">
    <location>
        <begin position="36"/>
        <end position="154"/>
    </location>
</feature>